<protein>
    <recommendedName>
        <fullName evidence="1">non-specific serine/threonine protein kinase</fullName>
        <ecNumber evidence="1">2.7.11.1</ecNumber>
    </recommendedName>
</protein>
<dbReference type="SMART" id="SM00220">
    <property type="entry name" value="S_TKc"/>
    <property type="match status" value="1"/>
</dbReference>
<dbReference type="InterPro" id="IPR008271">
    <property type="entry name" value="Ser/Thr_kinase_AS"/>
</dbReference>
<dbReference type="SUPFAM" id="SSF56112">
    <property type="entry name" value="Protein kinase-like (PK-like)"/>
    <property type="match status" value="1"/>
</dbReference>
<evidence type="ECO:0000256" key="5">
    <source>
        <dbReference type="SAM" id="Coils"/>
    </source>
</evidence>
<evidence type="ECO:0000313" key="9">
    <source>
        <dbReference type="Proteomes" id="UP000187429"/>
    </source>
</evidence>
<feature type="region of interest" description="Disordered" evidence="6">
    <location>
        <begin position="777"/>
        <end position="796"/>
    </location>
</feature>
<gene>
    <name evidence="8" type="ORF">AYI69_g531</name>
</gene>
<dbReference type="Gene3D" id="3.30.200.20">
    <property type="entry name" value="Phosphorylase Kinase, domain 1"/>
    <property type="match status" value="1"/>
</dbReference>
<evidence type="ECO:0000256" key="4">
    <source>
        <dbReference type="PROSITE-ProRule" id="PRU10141"/>
    </source>
</evidence>
<evidence type="ECO:0000256" key="1">
    <source>
        <dbReference type="ARBA" id="ARBA00012513"/>
    </source>
</evidence>
<dbReference type="Proteomes" id="UP000187429">
    <property type="component" value="Unassembled WGS sequence"/>
</dbReference>
<dbReference type="Gene3D" id="1.10.510.10">
    <property type="entry name" value="Transferase(Phosphotransferase) domain 1"/>
    <property type="match status" value="1"/>
</dbReference>
<dbReference type="InterPro" id="IPR011009">
    <property type="entry name" value="Kinase-like_dom_sf"/>
</dbReference>
<feature type="binding site" evidence="4">
    <location>
        <position position="57"/>
    </location>
    <ligand>
        <name>ATP</name>
        <dbReference type="ChEBI" id="CHEBI:30616"/>
    </ligand>
</feature>
<dbReference type="GO" id="GO:0004674">
    <property type="term" value="F:protein serine/threonine kinase activity"/>
    <property type="evidence" value="ECO:0007669"/>
    <property type="project" value="UniProtKB-EC"/>
</dbReference>
<dbReference type="GO" id="GO:0005524">
    <property type="term" value="F:ATP binding"/>
    <property type="evidence" value="ECO:0007669"/>
    <property type="project" value="UniProtKB-UniRule"/>
</dbReference>
<dbReference type="InterPro" id="IPR050629">
    <property type="entry name" value="STE20/SPS1-PAK"/>
</dbReference>
<accession>A0A1R1YSU3</accession>
<feature type="coiled-coil region" evidence="5">
    <location>
        <begin position="295"/>
        <end position="330"/>
    </location>
</feature>
<keyword evidence="8" id="KW-0808">Transferase</keyword>
<evidence type="ECO:0000259" key="7">
    <source>
        <dbReference type="PROSITE" id="PS50011"/>
    </source>
</evidence>
<keyword evidence="2 4" id="KW-0547">Nucleotide-binding</keyword>
<evidence type="ECO:0000313" key="8">
    <source>
        <dbReference type="EMBL" id="OMJ29940.1"/>
    </source>
</evidence>
<dbReference type="PROSITE" id="PS00107">
    <property type="entry name" value="PROTEIN_KINASE_ATP"/>
    <property type="match status" value="1"/>
</dbReference>
<proteinExistence type="predicted"/>
<organism evidence="8 9">
    <name type="scientific">Smittium culicis</name>
    <dbReference type="NCBI Taxonomy" id="133412"/>
    <lineage>
        <taxon>Eukaryota</taxon>
        <taxon>Fungi</taxon>
        <taxon>Fungi incertae sedis</taxon>
        <taxon>Zoopagomycota</taxon>
        <taxon>Kickxellomycotina</taxon>
        <taxon>Harpellomycetes</taxon>
        <taxon>Harpellales</taxon>
        <taxon>Legeriomycetaceae</taxon>
        <taxon>Smittium</taxon>
    </lineage>
</organism>
<dbReference type="InterPro" id="IPR017441">
    <property type="entry name" value="Protein_kinase_ATP_BS"/>
</dbReference>
<dbReference type="PROSITE" id="PS00108">
    <property type="entry name" value="PROTEIN_KINASE_ST"/>
    <property type="match status" value="1"/>
</dbReference>
<dbReference type="PANTHER" id="PTHR48012:SF21">
    <property type="entry name" value="PH DOMAIN-CONTAINING PROTEIN"/>
    <property type="match status" value="1"/>
</dbReference>
<dbReference type="PANTHER" id="PTHR48012">
    <property type="entry name" value="STERILE20-LIKE KINASE, ISOFORM B-RELATED"/>
    <property type="match status" value="1"/>
</dbReference>
<reference evidence="9" key="1">
    <citation type="submission" date="2017-01" db="EMBL/GenBank/DDBJ databases">
        <authorList>
            <person name="Wang Y."/>
            <person name="White M."/>
            <person name="Kvist S."/>
            <person name="Moncalvo J.-M."/>
        </authorList>
    </citation>
    <scope>NUCLEOTIDE SEQUENCE [LARGE SCALE GENOMIC DNA]</scope>
    <source>
        <strain evidence="9">ID-206-W2</strain>
    </source>
</reference>
<evidence type="ECO:0000256" key="6">
    <source>
        <dbReference type="SAM" id="MobiDB-lite"/>
    </source>
</evidence>
<feature type="region of interest" description="Disordered" evidence="6">
    <location>
        <begin position="702"/>
        <end position="762"/>
    </location>
</feature>
<keyword evidence="8" id="KW-0418">Kinase</keyword>
<dbReference type="OrthoDB" id="248923at2759"/>
<dbReference type="InterPro" id="IPR000719">
    <property type="entry name" value="Prot_kinase_dom"/>
</dbReference>
<feature type="compositionally biased region" description="Polar residues" evidence="6">
    <location>
        <begin position="734"/>
        <end position="762"/>
    </location>
</feature>
<feature type="domain" description="Protein kinase" evidence="7">
    <location>
        <begin position="28"/>
        <end position="283"/>
    </location>
</feature>
<comment type="caution">
    <text evidence="8">The sequence shown here is derived from an EMBL/GenBank/DDBJ whole genome shotgun (WGS) entry which is preliminary data.</text>
</comment>
<dbReference type="GO" id="GO:0005737">
    <property type="term" value="C:cytoplasm"/>
    <property type="evidence" value="ECO:0007669"/>
    <property type="project" value="TreeGrafter"/>
</dbReference>
<keyword evidence="9" id="KW-1185">Reference proteome</keyword>
<dbReference type="Pfam" id="PF00069">
    <property type="entry name" value="Pkinase"/>
    <property type="match status" value="1"/>
</dbReference>
<dbReference type="FunFam" id="1.10.510.10:FF:000421">
    <property type="entry name" value="Serine/threonine-protein kinase PAK 6"/>
    <property type="match status" value="1"/>
</dbReference>
<evidence type="ECO:0000256" key="2">
    <source>
        <dbReference type="ARBA" id="ARBA00022741"/>
    </source>
</evidence>
<keyword evidence="3 4" id="KW-0067">ATP-binding</keyword>
<sequence>MALKSSNSILFANDVKTPKTPTKTNERYVKQKLVGRGAYGLVYKGLDTFTNTTVAIKIMNLDKNDENISDIQREISLLSQLNSPFITRYFSSFVKNKNLWILLEYAEGGSIYKLMKAGPLQEKYTGVVLYSVLSALDYLNTYGIMHRDIKAANILVTEKGNVQLCDFGVARQYVLFENSNKSHSFVGTPYWMAPEVISKDREYDHKADIWSLGITCFEIVTGSPPLVQHDPKNALALILKNGPPRLTSKHASLELQEFLISCLEPEPSLRASAKDLLNSNRFIKSARSNIKNVNMTDLIERYNSWEKQNLEALEKEFDSFIEDIEEEEHSPQEWIFDHLTSLNADDSEETKVNIEKINSSITSPQNIPASLNTITNKNSFNAPPTSSPNDNFVYNFNPSANFTDNYNPNKRQPVELRHTTSKFFSNFFTAPEKNDLQPNSPFSHSENDLSQIKSPISDGISSIEFSDINRPYRSTSAESLSESFENIIRLQRNTTSASYSGPDHKNFQTKYNPWKLKEVAAGFKKHFLRKKDFDMLKAYQKQKNKEFVKTYKKSNSSSNLETVFESKAGVIFNFGQNVISTKNKSRSPPNSVNKGFFKTFNPKSKLRKKYDLPKIQTDRSKTASSADNWTSTPTQSMPVLSGYINYPFPKNKKPDKLSRYASEGVSLFNSRSRENFSSSALGINRSHEVLNKQSLKSFYDQEAPKPIQTENQTSFYFNSPKNKKDTPPMKTSYFKPNQSKDYPQNSNGIDSSIPTTPSDISRNAQFNNKFLNYDHYTSNKTASNKPYNRDSTHSPQVPKHINVATISSSSNMFVPISPLEQNFSFSNSRNNPSTYYSNSNTSRYSYLSNVNQPQPSRNYRSPLIPPTSLFDSKSSYYNTKNETISNTPYISSPFGRYSMSAKLRSSRKSLTNLKFCKHFSNDYSSLKLLSSEDKFICDLCNPKQTYNQSTVEMNSQESIIEPISDKVEKNSSKPDKLDSTFPNTNKLDSNDINKIKSKILEYNFSNNKRLESDDINNIKTKILAVVDSLNLVLDSIEKDYPKNQLID</sequence>
<dbReference type="PROSITE" id="PS50011">
    <property type="entry name" value="PROTEIN_KINASE_DOM"/>
    <property type="match status" value="1"/>
</dbReference>
<dbReference type="EMBL" id="LSSM01000131">
    <property type="protein sequence ID" value="OMJ29940.1"/>
    <property type="molecule type" value="Genomic_DNA"/>
</dbReference>
<keyword evidence="5" id="KW-0175">Coiled coil</keyword>
<dbReference type="AlphaFoldDB" id="A0A1R1YSU3"/>
<name>A0A1R1YSU3_9FUNG</name>
<evidence type="ECO:0000256" key="3">
    <source>
        <dbReference type="ARBA" id="ARBA00022840"/>
    </source>
</evidence>
<dbReference type="EC" id="2.7.11.1" evidence="1"/>
<feature type="compositionally biased region" description="Polar residues" evidence="6">
    <location>
        <begin position="777"/>
        <end position="786"/>
    </location>
</feature>
<feature type="compositionally biased region" description="Polar residues" evidence="6">
    <location>
        <begin position="708"/>
        <end position="720"/>
    </location>
</feature>